<name>A0A4Z0NEI3_9HYPH</name>
<dbReference type="EMBL" id="SRLB01000043">
    <property type="protein sequence ID" value="TGD94590.1"/>
    <property type="molecule type" value="Genomic_DNA"/>
</dbReference>
<dbReference type="AlphaFoldDB" id="A0A4Z0NEI3"/>
<reference evidence="1 2" key="1">
    <citation type="submission" date="2019-04" db="EMBL/GenBank/DDBJ databases">
        <authorList>
            <person name="Feng G."/>
            <person name="Zhu H."/>
        </authorList>
    </citation>
    <scope>NUCLEOTIDE SEQUENCE [LARGE SCALE GENOMIC DNA]</scope>
    <source>
        <strain evidence="1 2">6HR-1</strain>
    </source>
</reference>
<organism evidence="1 2">
    <name type="scientific">Methylobacterium nonmethylotrophicum</name>
    <dbReference type="NCBI Taxonomy" id="1141884"/>
    <lineage>
        <taxon>Bacteria</taxon>
        <taxon>Pseudomonadati</taxon>
        <taxon>Pseudomonadota</taxon>
        <taxon>Alphaproteobacteria</taxon>
        <taxon>Hyphomicrobiales</taxon>
        <taxon>Methylobacteriaceae</taxon>
        <taxon>Methylobacterium</taxon>
    </lineage>
</organism>
<evidence type="ECO:0000313" key="2">
    <source>
        <dbReference type="Proteomes" id="UP000297535"/>
    </source>
</evidence>
<dbReference type="Proteomes" id="UP000297535">
    <property type="component" value="Unassembled WGS sequence"/>
</dbReference>
<accession>A0A4Z0NEI3</accession>
<dbReference type="OrthoDB" id="960855at2"/>
<proteinExistence type="predicted"/>
<protein>
    <submittedName>
        <fullName evidence="1">Uncharacterized protein</fullName>
    </submittedName>
</protein>
<dbReference type="RefSeq" id="WP_135419385.1">
    <property type="nucleotide sequence ID" value="NZ_SRLB01000043.1"/>
</dbReference>
<comment type="caution">
    <text evidence="1">The sequence shown here is derived from an EMBL/GenBank/DDBJ whole genome shotgun (WGS) entry which is preliminary data.</text>
</comment>
<keyword evidence="2" id="KW-1185">Reference proteome</keyword>
<evidence type="ECO:0000313" key="1">
    <source>
        <dbReference type="EMBL" id="TGD94590.1"/>
    </source>
</evidence>
<sequence length="84" mass="9487">MSTWDVAVVREQGVNFAVVSVRDSVIDSFGDRDKVVRTLSYELGVPTVLIGARDSRLYGRSDIVRFLQNVHPSRLPWRRITLAA</sequence>
<gene>
    <name evidence="1" type="ORF">EU555_32065</name>
</gene>